<reference evidence="2 3" key="1">
    <citation type="journal article" date="2010" name="Nature">
        <title>Perigord black truffle genome uncovers evolutionary origins and mechanisms of symbiosis.</title>
        <authorList>
            <person name="Martin F."/>
            <person name="Kohler A."/>
            <person name="Murat C."/>
            <person name="Balestrini R."/>
            <person name="Coutinho P.M."/>
            <person name="Jaillon O."/>
            <person name="Montanini B."/>
            <person name="Morin E."/>
            <person name="Noel B."/>
            <person name="Percudani R."/>
            <person name="Porcel B."/>
            <person name="Rubini A."/>
            <person name="Amicucci A."/>
            <person name="Amselem J."/>
            <person name="Anthouard V."/>
            <person name="Arcioni S."/>
            <person name="Artiguenave F."/>
            <person name="Aury J.M."/>
            <person name="Ballario P."/>
            <person name="Bolchi A."/>
            <person name="Brenna A."/>
            <person name="Brun A."/>
            <person name="Buee M."/>
            <person name="Cantarel B."/>
            <person name="Chevalier G."/>
            <person name="Couloux A."/>
            <person name="Da Silva C."/>
            <person name="Denoeud F."/>
            <person name="Duplessis S."/>
            <person name="Ghignone S."/>
            <person name="Hilselberger B."/>
            <person name="Iotti M."/>
            <person name="Marcais B."/>
            <person name="Mello A."/>
            <person name="Miranda M."/>
            <person name="Pacioni G."/>
            <person name="Quesneville H."/>
            <person name="Riccioni C."/>
            <person name="Ruotolo R."/>
            <person name="Splivallo R."/>
            <person name="Stocchi V."/>
            <person name="Tisserant E."/>
            <person name="Viscomi A.R."/>
            <person name="Zambonelli A."/>
            <person name="Zampieri E."/>
            <person name="Henrissat B."/>
            <person name="Lebrun M.H."/>
            <person name="Paolocci F."/>
            <person name="Bonfante P."/>
            <person name="Ottonello S."/>
            <person name="Wincker P."/>
        </authorList>
    </citation>
    <scope>NUCLEOTIDE SEQUENCE [LARGE SCALE GENOMIC DNA]</scope>
    <source>
        <strain evidence="2 3">Mel28</strain>
    </source>
</reference>
<dbReference type="InParanoid" id="D5GA45"/>
<dbReference type="HOGENOM" id="CLU_449922_0_0_1"/>
<evidence type="ECO:0000256" key="1">
    <source>
        <dbReference type="SAM" id="Phobius"/>
    </source>
</evidence>
<keyword evidence="1" id="KW-0812">Transmembrane</keyword>
<dbReference type="GeneID" id="9187086"/>
<dbReference type="EMBL" id="FN430073">
    <property type="protein sequence ID" value="CAZ81388.1"/>
    <property type="molecule type" value="Genomic_DNA"/>
</dbReference>
<evidence type="ECO:0000313" key="2">
    <source>
        <dbReference type="EMBL" id="CAZ81388.1"/>
    </source>
</evidence>
<dbReference type="RefSeq" id="XP_002837197.1">
    <property type="nucleotide sequence ID" value="XM_002837151.1"/>
</dbReference>
<dbReference type="Proteomes" id="UP000006911">
    <property type="component" value="Unassembled WGS sequence"/>
</dbReference>
<feature type="transmembrane region" description="Helical" evidence="1">
    <location>
        <begin position="472"/>
        <end position="492"/>
    </location>
</feature>
<gene>
    <name evidence="2" type="ORF">GSTUM_00003561001</name>
</gene>
<keyword evidence="1" id="KW-0472">Membrane</keyword>
<feature type="transmembrane region" description="Helical" evidence="1">
    <location>
        <begin position="234"/>
        <end position="257"/>
    </location>
</feature>
<keyword evidence="1" id="KW-1133">Transmembrane helix</keyword>
<feature type="transmembrane region" description="Helical" evidence="1">
    <location>
        <begin position="525"/>
        <end position="544"/>
    </location>
</feature>
<feature type="transmembrane region" description="Helical" evidence="1">
    <location>
        <begin position="551"/>
        <end position="568"/>
    </location>
</feature>
<proteinExistence type="predicted"/>
<evidence type="ECO:0000313" key="3">
    <source>
        <dbReference type="Proteomes" id="UP000006911"/>
    </source>
</evidence>
<feature type="transmembrane region" description="Helical" evidence="1">
    <location>
        <begin position="434"/>
        <end position="452"/>
    </location>
</feature>
<accession>D5GA45</accession>
<sequence length="607" mass="69517">MIPLPQQRRFDERLARLMQLVRYELRGLDALSFEDSGVIEAALAEVRRADTDIMKALLPLIAHVNYIDDCLIRREDMWDTTRAVLLWFGGVDTFGGLISGKRGGFNRVLWRATDSFESALATTERAFKCGEKMAVATSRVCNKNVLMLQGEITNMGRELQGVATLCAEEEESVKLKSKYLEDRLKAELRGREDLEDEISEGVERGGGVLKASVDSARAVVLALCFAFTFTIPRIFSFGIFASISVVTFFASWTKIFYREKDTQRIQNKIVYSEHKTEELERQLKAIKGRTSQLHKVTEAYQEAQHLFSLLSPKAKSMQVMTSQFETLLSRRKTLAENRATKIHNLRPPDSPSWYRPIRLDVVDLLEEILEHFKQDYEEDTYTGEEEAIISNLEEKLGCVRRKTEMIQRIHSRIRAESDGVRDSDEMQKGSWGHLRLSAIILLGTSMAVFYAWSRRRYFLQGARFVTWQVRRSILWTLKGVIIKLWQTVVNMLFGLRTPFRLLCAVAPNVVHFALGVLLYLGRLVIAYAFMLPVKILLVVGFLLFRVFTTRLVVLGVMGWFLVYHGPAWDEIWGFVYSWAAWGVEAGWRWLWEFSGSEGASQALVIAS</sequence>
<name>D5GA45_TUBMM</name>
<dbReference type="KEGG" id="tml:GSTUM_00003561001"/>
<protein>
    <submittedName>
        <fullName evidence="2">(Perigord truffle) hypothetical protein</fullName>
    </submittedName>
</protein>
<organism evidence="2 3">
    <name type="scientific">Tuber melanosporum (strain Mel28)</name>
    <name type="common">Perigord black truffle</name>
    <dbReference type="NCBI Taxonomy" id="656061"/>
    <lineage>
        <taxon>Eukaryota</taxon>
        <taxon>Fungi</taxon>
        <taxon>Dikarya</taxon>
        <taxon>Ascomycota</taxon>
        <taxon>Pezizomycotina</taxon>
        <taxon>Pezizomycetes</taxon>
        <taxon>Pezizales</taxon>
        <taxon>Tuberaceae</taxon>
        <taxon>Tuber</taxon>
    </lineage>
</organism>
<feature type="transmembrane region" description="Helical" evidence="1">
    <location>
        <begin position="499"/>
        <end position="519"/>
    </location>
</feature>
<dbReference type="AlphaFoldDB" id="D5GA45"/>
<keyword evidence="3" id="KW-1185">Reference proteome</keyword>